<comment type="subcellular location">
    <subcellularLocation>
        <location evidence="1">Cytoplasm</location>
    </subcellularLocation>
</comment>
<dbReference type="Gene3D" id="1.20.140.10">
    <property type="entry name" value="Butyryl-CoA Dehydrogenase, subunit A, domain 3"/>
    <property type="match status" value="1"/>
</dbReference>
<evidence type="ECO:0000256" key="13">
    <source>
        <dbReference type="ARBA" id="ARBA00049456"/>
    </source>
</evidence>
<dbReference type="GO" id="GO:0050660">
    <property type="term" value="F:flavin adenine dinucleotide binding"/>
    <property type="evidence" value="ECO:0007669"/>
    <property type="project" value="InterPro"/>
</dbReference>
<dbReference type="FunFam" id="2.40.110.10:FF:000020">
    <property type="entry name" value="Putative acyl-CoA dehydrogenase YdbM"/>
    <property type="match status" value="1"/>
</dbReference>
<dbReference type="InterPro" id="IPR009100">
    <property type="entry name" value="AcylCoA_DH/oxidase_NM_dom_sf"/>
</dbReference>
<evidence type="ECO:0000256" key="12">
    <source>
        <dbReference type="ARBA" id="ARBA00048445"/>
    </source>
</evidence>
<dbReference type="EC" id="1.14.14.21" evidence="9"/>
<dbReference type="InterPro" id="IPR036250">
    <property type="entry name" value="AcylCo_DH-like_C"/>
</dbReference>
<accession>A0A6P2G6V2</accession>
<evidence type="ECO:0000259" key="14">
    <source>
        <dbReference type="Pfam" id="PF02770"/>
    </source>
</evidence>
<dbReference type="Pfam" id="PF02770">
    <property type="entry name" value="Acyl-CoA_dh_M"/>
    <property type="match status" value="1"/>
</dbReference>
<dbReference type="Proteomes" id="UP000494201">
    <property type="component" value="Unassembled WGS sequence"/>
</dbReference>
<evidence type="ECO:0000259" key="15">
    <source>
        <dbReference type="Pfam" id="PF02771"/>
    </source>
</evidence>
<evidence type="ECO:0000256" key="2">
    <source>
        <dbReference type="ARBA" id="ARBA00022630"/>
    </source>
</evidence>
<protein>
    <recommendedName>
        <fullName evidence="10">Dibenzothiophene monooxygenase</fullName>
        <ecNumber evidence="9">1.14.14.21</ecNumber>
    </recommendedName>
</protein>
<dbReference type="Pfam" id="PF08028">
    <property type="entry name" value="Acyl-CoA_dh_2"/>
    <property type="match status" value="1"/>
</dbReference>
<keyword evidence="5" id="KW-0560">Oxidoreductase</keyword>
<organism evidence="17 18">
    <name type="scientific">Burkholderia anthina</name>
    <dbReference type="NCBI Taxonomy" id="179879"/>
    <lineage>
        <taxon>Bacteria</taxon>
        <taxon>Pseudomonadati</taxon>
        <taxon>Pseudomonadota</taxon>
        <taxon>Betaproteobacteria</taxon>
        <taxon>Burkholderiales</taxon>
        <taxon>Burkholderiaceae</taxon>
        <taxon>Burkholderia</taxon>
        <taxon>Burkholderia cepacia complex</taxon>
    </lineage>
</organism>
<evidence type="ECO:0000256" key="9">
    <source>
        <dbReference type="ARBA" id="ARBA00034328"/>
    </source>
</evidence>
<evidence type="ECO:0000256" key="10">
    <source>
        <dbReference type="ARBA" id="ARBA00034345"/>
    </source>
</evidence>
<comment type="catalytic activity">
    <reaction evidence="11">
        <text>dibenzothiophene + FMNH2 + O2 = dibenzothiophene 5-oxide + FMN + H2O + H(+)</text>
        <dbReference type="Rhea" id="RHEA:49076"/>
        <dbReference type="ChEBI" id="CHEBI:15377"/>
        <dbReference type="ChEBI" id="CHEBI:15378"/>
        <dbReference type="ChEBI" id="CHEBI:15379"/>
        <dbReference type="ChEBI" id="CHEBI:23681"/>
        <dbReference type="ChEBI" id="CHEBI:23683"/>
        <dbReference type="ChEBI" id="CHEBI:57618"/>
        <dbReference type="ChEBI" id="CHEBI:58210"/>
    </reaction>
</comment>
<dbReference type="PANTHER" id="PTHR43884:SF12">
    <property type="entry name" value="ISOVALERYL-COA DEHYDROGENASE, MITOCHONDRIAL-RELATED"/>
    <property type="match status" value="1"/>
</dbReference>
<dbReference type="InterPro" id="IPR046373">
    <property type="entry name" value="Acyl-CoA_Oxase/DH_mid-dom_sf"/>
</dbReference>
<comment type="similarity">
    <text evidence="8">Belongs to the DszC flavin monooxygenase family.</text>
</comment>
<dbReference type="Gene3D" id="1.10.540.10">
    <property type="entry name" value="Acyl-CoA dehydrogenase/oxidase, N-terminal domain"/>
    <property type="match status" value="1"/>
</dbReference>
<sequence length="409" mass="44676">MTPMTVLPDVSASLLEPQIAAPTAVSPQQVARRLASIFALSAAERDAQGGTPKAERDAFRTSGLLALSIPAEYGGLGSNWRETLDIVRTIGRADSSLGHVFGFHHLMLATVRLFGSPLQWEAWYEQTARRQWFWGNALNPLDERAVSRSRGDWREFSGQKSFCSGALDSEMLIASARDAANGTLLVAAIPTGRSGVSVAQDWDNFGQRQTDSGTVTFKRVRVENHEVLTEPGPLSTPFACLRPVLAQLILANIYLGIGESAFNDARHYTLHESRPWHAAKVGATDEDPYVLGQYGEFWVGLESARVLTDRAADHLDAAWACGEALTEAGRGEAALAAATARVAAAEAGLNICTRMFDVAGARATHGALRLDRHWRNLRTHTLHDPLAYKLREIGEWALKQRYPTPGFYS</sequence>
<comment type="pathway">
    <text evidence="7">Sulfur metabolism; dibenzothiophene degradation.</text>
</comment>
<feature type="domain" description="Acyl-CoA dehydrogenase C-terminal" evidence="16">
    <location>
        <begin position="249"/>
        <end position="383"/>
    </location>
</feature>
<evidence type="ECO:0000256" key="4">
    <source>
        <dbReference type="ARBA" id="ARBA00022741"/>
    </source>
</evidence>
<dbReference type="InterPro" id="IPR006091">
    <property type="entry name" value="Acyl-CoA_Oxase/DH_mid-dom"/>
</dbReference>
<dbReference type="PANTHER" id="PTHR43884">
    <property type="entry name" value="ACYL-COA DEHYDROGENASE"/>
    <property type="match status" value="1"/>
</dbReference>
<dbReference type="GO" id="GO:0006552">
    <property type="term" value="P:L-leucine catabolic process"/>
    <property type="evidence" value="ECO:0007669"/>
    <property type="project" value="TreeGrafter"/>
</dbReference>
<dbReference type="GO" id="GO:0008470">
    <property type="term" value="F:3-methylbutanoyl-CoA dehydrogenase activity"/>
    <property type="evidence" value="ECO:0007669"/>
    <property type="project" value="TreeGrafter"/>
</dbReference>
<dbReference type="InterPro" id="IPR013786">
    <property type="entry name" value="AcylCoA_DH/ox_N"/>
</dbReference>
<keyword evidence="6 17" id="KW-0503">Monooxygenase</keyword>
<evidence type="ECO:0000256" key="11">
    <source>
        <dbReference type="ARBA" id="ARBA00047859"/>
    </source>
</evidence>
<feature type="domain" description="Acyl-CoA oxidase/dehydrogenase middle" evidence="14">
    <location>
        <begin position="145"/>
        <end position="220"/>
    </location>
</feature>
<proteinExistence type="inferred from homology"/>
<evidence type="ECO:0000256" key="8">
    <source>
        <dbReference type="ARBA" id="ARBA00034317"/>
    </source>
</evidence>
<evidence type="ECO:0000256" key="7">
    <source>
        <dbReference type="ARBA" id="ARBA00034307"/>
    </source>
</evidence>
<keyword evidence="4" id="KW-0547">Nucleotide-binding</keyword>
<dbReference type="InterPro" id="IPR037069">
    <property type="entry name" value="AcylCoA_DH/ox_N_sf"/>
</dbReference>
<dbReference type="PIRSF" id="PIRSF016578">
    <property type="entry name" value="HsaA"/>
    <property type="match status" value="1"/>
</dbReference>
<evidence type="ECO:0000256" key="6">
    <source>
        <dbReference type="ARBA" id="ARBA00023033"/>
    </source>
</evidence>
<evidence type="ECO:0000256" key="1">
    <source>
        <dbReference type="ARBA" id="ARBA00004496"/>
    </source>
</evidence>
<dbReference type="Pfam" id="PF02771">
    <property type="entry name" value="Acyl-CoA_dh_N"/>
    <property type="match status" value="1"/>
</dbReference>
<evidence type="ECO:0000259" key="16">
    <source>
        <dbReference type="Pfam" id="PF08028"/>
    </source>
</evidence>
<dbReference type="SUPFAM" id="SSF47203">
    <property type="entry name" value="Acyl-CoA dehydrogenase C-terminal domain-like"/>
    <property type="match status" value="1"/>
</dbReference>
<comment type="catalytic activity">
    <reaction evidence="12">
        <text>dibenzothiophene 5-oxide + FMNH2 + O2 = dibenzothiophene 5,5-dioxide + FMN + H2O + H(+)</text>
        <dbReference type="Rhea" id="RHEA:49080"/>
        <dbReference type="ChEBI" id="CHEBI:15377"/>
        <dbReference type="ChEBI" id="CHEBI:15378"/>
        <dbReference type="ChEBI" id="CHEBI:15379"/>
        <dbReference type="ChEBI" id="CHEBI:23683"/>
        <dbReference type="ChEBI" id="CHEBI:57618"/>
        <dbReference type="ChEBI" id="CHEBI:58210"/>
        <dbReference type="ChEBI" id="CHEBI:90356"/>
    </reaction>
</comment>
<gene>
    <name evidence="17" type="ORF">BAN20980_02123</name>
</gene>
<name>A0A6P2G6V2_9BURK</name>
<comment type="catalytic activity">
    <reaction evidence="13">
        <text>dibenzothiophene + 2 FMNH2 + 2 O2 = dibenzothiophene 5,5-dioxide + 2 FMN + 2 H2O + 2 H(+)</text>
        <dbReference type="Rhea" id="RHEA:49072"/>
        <dbReference type="ChEBI" id="CHEBI:15377"/>
        <dbReference type="ChEBI" id="CHEBI:15378"/>
        <dbReference type="ChEBI" id="CHEBI:15379"/>
        <dbReference type="ChEBI" id="CHEBI:23681"/>
        <dbReference type="ChEBI" id="CHEBI:57618"/>
        <dbReference type="ChEBI" id="CHEBI:58210"/>
        <dbReference type="ChEBI" id="CHEBI:90356"/>
        <dbReference type="EC" id="1.14.14.21"/>
    </reaction>
</comment>
<keyword evidence="2" id="KW-0285">Flavoprotein</keyword>
<keyword evidence="3" id="KW-0288">FMN</keyword>
<reference evidence="17 18" key="1">
    <citation type="submission" date="2019-09" db="EMBL/GenBank/DDBJ databases">
        <authorList>
            <person name="Depoorter E."/>
        </authorList>
    </citation>
    <scope>NUCLEOTIDE SEQUENCE [LARGE SCALE GENOMIC DNA]</scope>
    <source>
        <strain evidence="17">LMG 20980</strain>
    </source>
</reference>
<dbReference type="SUPFAM" id="SSF56645">
    <property type="entry name" value="Acyl-CoA dehydrogenase NM domain-like"/>
    <property type="match status" value="1"/>
</dbReference>
<dbReference type="Gene3D" id="2.40.110.10">
    <property type="entry name" value="Butyryl-CoA Dehydrogenase, subunit A, domain 2"/>
    <property type="match status" value="1"/>
</dbReference>
<evidence type="ECO:0000313" key="17">
    <source>
        <dbReference type="EMBL" id="VVU49420.1"/>
    </source>
</evidence>
<dbReference type="GO" id="GO:0004497">
    <property type="term" value="F:monooxygenase activity"/>
    <property type="evidence" value="ECO:0007669"/>
    <property type="project" value="UniProtKB-KW"/>
</dbReference>
<dbReference type="EMBL" id="CABVLY010000006">
    <property type="protein sequence ID" value="VVU49420.1"/>
    <property type="molecule type" value="Genomic_DNA"/>
</dbReference>
<evidence type="ECO:0000313" key="18">
    <source>
        <dbReference type="Proteomes" id="UP000494201"/>
    </source>
</evidence>
<feature type="domain" description="Acyl-CoA dehydrogenase/oxidase N-terminal" evidence="15">
    <location>
        <begin position="39"/>
        <end position="129"/>
    </location>
</feature>
<dbReference type="InterPro" id="IPR013107">
    <property type="entry name" value="Acyl-CoA_DH_C"/>
</dbReference>
<dbReference type="GO" id="GO:0005737">
    <property type="term" value="C:cytoplasm"/>
    <property type="evidence" value="ECO:0007669"/>
    <property type="project" value="UniProtKB-SubCell"/>
</dbReference>
<evidence type="ECO:0000256" key="5">
    <source>
        <dbReference type="ARBA" id="ARBA00023002"/>
    </source>
</evidence>
<evidence type="ECO:0000256" key="3">
    <source>
        <dbReference type="ARBA" id="ARBA00022643"/>
    </source>
</evidence>
<dbReference type="AlphaFoldDB" id="A0A6P2G6V2"/>